<evidence type="ECO:0000256" key="3">
    <source>
        <dbReference type="ARBA" id="ARBA00022980"/>
    </source>
</evidence>
<dbReference type="AlphaFoldDB" id="A0A890JII6"/>
<dbReference type="EMBL" id="MT649302">
    <property type="protein sequence ID" value="QRH18079.1"/>
    <property type="molecule type" value="Genomic_DNA"/>
</dbReference>
<dbReference type="GO" id="GO:0003735">
    <property type="term" value="F:structural constituent of ribosome"/>
    <property type="evidence" value="ECO:0007669"/>
    <property type="project" value="InterPro"/>
</dbReference>
<evidence type="ECO:0000256" key="1">
    <source>
        <dbReference type="ARBA" id="ARBA00004173"/>
    </source>
</evidence>
<proteinExistence type="inferred from homology"/>
<evidence type="ECO:0000256" key="6">
    <source>
        <dbReference type="ARBA" id="ARBA00035157"/>
    </source>
</evidence>
<dbReference type="InterPro" id="IPR007980">
    <property type="entry name" value="Ribosomal_uS3m_fun"/>
</dbReference>
<keyword evidence="3 7" id="KW-0689">Ribosomal protein</keyword>
<sequence>MINNITKYFALNAQKSRGPLKMLGNVKLQFQEINNINKILTAFFKKFYILISKPVYSNTANGIKISILYFMPKTKKRFVKKFNYKLIRRRNRNKSRNNLISLRKSIIEKLYWKKLIKSVAVLSTDSLIAKRVKFTRSRVTFLVLLLSKLLNTNVQLELVRIKYIYHDSHILAQFLGINSRKHTYGKFKKLLWKIATIHPQGEELEATENTQSSTEIFNNDFSPVTVLRAFTIKISGRLAKQRVVPKKTVKTTYKGAISPNKNSILEEATYTGKNKKGAYSIRLWTSHGTRSNLPK</sequence>
<dbReference type="GO" id="GO:0005840">
    <property type="term" value="C:ribosome"/>
    <property type="evidence" value="ECO:0007669"/>
    <property type="project" value="UniProtKB-KW"/>
</dbReference>
<keyword evidence="4 7" id="KW-0496">Mitochondrion</keyword>
<protein>
    <recommendedName>
        <fullName evidence="6">Small ribosomal subunit protein uS3m</fullName>
    </recommendedName>
</protein>
<evidence type="ECO:0000313" key="7">
    <source>
        <dbReference type="EMBL" id="QRH18079.1"/>
    </source>
</evidence>
<geneLocation type="mitochondrion" evidence="7"/>
<evidence type="ECO:0000256" key="4">
    <source>
        <dbReference type="ARBA" id="ARBA00023128"/>
    </source>
</evidence>
<accession>A0A890JII6</accession>
<dbReference type="GO" id="GO:0006412">
    <property type="term" value="P:translation"/>
    <property type="evidence" value="ECO:0007669"/>
    <property type="project" value="InterPro"/>
</dbReference>
<evidence type="ECO:0000256" key="2">
    <source>
        <dbReference type="ARBA" id="ARBA00010761"/>
    </source>
</evidence>
<dbReference type="GO" id="GO:1990904">
    <property type="term" value="C:ribonucleoprotein complex"/>
    <property type="evidence" value="ECO:0007669"/>
    <property type="project" value="UniProtKB-KW"/>
</dbReference>
<comment type="subcellular location">
    <subcellularLocation>
        <location evidence="1">Mitochondrion</location>
    </subcellularLocation>
</comment>
<gene>
    <name evidence="7" type="primary">rps3</name>
</gene>
<comment type="similarity">
    <text evidence="2">Belongs to the universal ribosomal protein uS3 family.</text>
</comment>
<evidence type="ECO:0000256" key="5">
    <source>
        <dbReference type="ARBA" id="ARBA00023274"/>
    </source>
</evidence>
<dbReference type="Pfam" id="PF05316">
    <property type="entry name" value="VAR1"/>
    <property type="match status" value="1"/>
</dbReference>
<organism evidence="7">
    <name type="scientific">Clavulina sp</name>
    <dbReference type="NCBI Taxonomy" id="1745192"/>
    <lineage>
        <taxon>Eukaryota</taxon>
        <taxon>Fungi</taxon>
        <taxon>Dikarya</taxon>
        <taxon>Basidiomycota</taxon>
        <taxon>Agaricomycotina</taxon>
        <taxon>Agaricomycetes</taxon>
        <taxon>Cantharellales</taxon>
        <taxon>Hydnaceae</taxon>
        <taxon>Clavulina</taxon>
    </lineage>
</organism>
<keyword evidence="5" id="KW-0687">Ribonucleoprotein</keyword>
<dbReference type="GO" id="GO:0005739">
    <property type="term" value="C:mitochondrion"/>
    <property type="evidence" value="ECO:0007669"/>
    <property type="project" value="UniProtKB-SubCell"/>
</dbReference>
<reference evidence="7" key="1">
    <citation type="journal article" date="2020" name="Mitochondrial DNA Part B Resour">
        <title>Characterization and phylogenetic analysis of the complete mitochondrial genome of Clavulina sp. (Cantharellales: Clavulinaceae).</title>
        <authorList>
            <person name="Tan M."/>
            <person name="Zhao G."/>
        </authorList>
    </citation>
    <scope>NUCLEOTIDE SEQUENCE</scope>
</reference>
<name>A0A890JII6_9AGAM</name>